<organism evidence="2 3">
    <name type="scientific">Candida tropicalis (strain ATCC MYA-3404 / T1)</name>
    <name type="common">Yeast</name>
    <dbReference type="NCBI Taxonomy" id="294747"/>
    <lineage>
        <taxon>Eukaryota</taxon>
        <taxon>Fungi</taxon>
        <taxon>Dikarya</taxon>
        <taxon>Ascomycota</taxon>
        <taxon>Saccharomycotina</taxon>
        <taxon>Pichiomycetes</taxon>
        <taxon>Debaryomycetaceae</taxon>
        <taxon>Candida/Lodderomyces clade</taxon>
        <taxon>Candida</taxon>
    </lineage>
</organism>
<reference evidence="2 3" key="1">
    <citation type="journal article" date="2009" name="Nature">
        <title>Evolution of pathogenicity and sexual reproduction in eight Candida genomes.</title>
        <authorList>
            <person name="Butler G."/>
            <person name="Rasmussen M.D."/>
            <person name="Lin M.F."/>
            <person name="Santos M.A."/>
            <person name="Sakthikumar S."/>
            <person name="Munro C.A."/>
            <person name="Rheinbay E."/>
            <person name="Grabherr M."/>
            <person name="Forche A."/>
            <person name="Reedy J.L."/>
            <person name="Agrafioti I."/>
            <person name="Arnaud M.B."/>
            <person name="Bates S."/>
            <person name="Brown A.J."/>
            <person name="Brunke S."/>
            <person name="Costanzo M.C."/>
            <person name="Fitzpatrick D.A."/>
            <person name="de Groot P.W."/>
            <person name="Harris D."/>
            <person name="Hoyer L.L."/>
            <person name="Hube B."/>
            <person name="Klis F.M."/>
            <person name="Kodira C."/>
            <person name="Lennard N."/>
            <person name="Logue M.E."/>
            <person name="Martin R."/>
            <person name="Neiman A.M."/>
            <person name="Nikolaou E."/>
            <person name="Quail M.A."/>
            <person name="Quinn J."/>
            <person name="Santos M.C."/>
            <person name="Schmitzberger F.F."/>
            <person name="Sherlock G."/>
            <person name="Shah P."/>
            <person name="Silverstein K.A."/>
            <person name="Skrzypek M.S."/>
            <person name="Soll D."/>
            <person name="Staggs R."/>
            <person name="Stansfield I."/>
            <person name="Stumpf M.P."/>
            <person name="Sudbery P.E."/>
            <person name="Srikantha T."/>
            <person name="Zeng Q."/>
            <person name="Berman J."/>
            <person name="Berriman M."/>
            <person name="Heitman J."/>
            <person name="Gow N.A."/>
            <person name="Lorenz M.C."/>
            <person name="Birren B.W."/>
            <person name="Kellis M."/>
            <person name="Cuomo C.A."/>
        </authorList>
    </citation>
    <scope>NUCLEOTIDE SEQUENCE [LARGE SCALE GENOMIC DNA]</scope>
    <source>
        <strain evidence="3">ATCC MYA-3404 / T1</strain>
    </source>
</reference>
<dbReference type="VEuPathDB" id="FungiDB:CTRG_04540"/>
<dbReference type="SUPFAM" id="SSF52047">
    <property type="entry name" value="RNI-like"/>
    <property type="match status" value="1"/>
</dbReference>
<feature type="region of interest" description="Disordered" evidence="1">
    <location>
        <begin position="22"/>
        <end position="43"/>
    </location>
</feature>
<accession>C5MEP7</accession>
<dbReference type="KEGG" id="ctp:CTRG_04540"/>
<dbReference type="Gene3D" id="3.80.10.10">
    <property type="entry name" value="Ribonuclease Inhibitor"/>
    <property type="match status" value="1"/>
</dbReference>
<dbReference type="AlphaFoldDB" id="C5MEP7"/>
<keyword evidence="3" id="KW-1185">Reference proteome</keyword>
<sequence length="460" mass="52746">MANKRRPKKIKAPYKRYVYKSNNYATNSDDEEEEDVISNSNHSESTLHATNNARFKGAIQVQSIYVLSDQSNYQGKMWPWSKFEKTDVLQCALQGYNPAYKQLLTDHQTESDIMAFPVEIFVRIFEILNDWGKLKPKFMRVCKLFYLIILPIIYKTPYLRATNFFNFVDSIASNKSLGSYIQSLDLSYIIQSGKNAFVAKLLKRTGKNLKEFVAPQTSFGIGPMYALKNCENLQVLDLRLVSETLNLEELFKSIRSLKQLTSLSFPRSSVEIHDYEQIKWPPKLTFLRLSGGISDDFLYELEFPESITCLEFAHCPAISDIGFRQVLFRIGRNLKTLKVQYPMPGLKGDSLDQVFIYCPNLRVLEITVDYVSSMFFDEQYLEYTDTPRPLRTLYVNSSGMLGTSSRLDPIDLAVALNDGRLPNLKHMQCTAKLGWNPDSDAVGYIADELDERKGGLYIGY</sequence>
<evidence type="ECO:0000313" key="3">
    <source>
        <dbReference type="Proteomes" id="UP000002037"/>
    </source>
</evidence>
<dbReference type="OrthoDB" id="2125396at2759"/>
<dbReference type="GeneID" id="8299909"/>
<dbReference type="Proteomes" id="UP000002037">
    <property type="component" value="Unassembled WGS sequence"/>
</dbReference>
<proteinExistence type="predicted"/>
<protein>
    <recommendedName>
        <fullName evidence="4">F-box domain-containing protein</fullName>
    </recommendedName>
</protein>
<evidence type="ECO:0000313" key="2">
    <source>
        <dbReference type="EMBL" id="EER31757.1"/>
    </source>
</evidence>
<evidence type="ECO:0008006" key="4">
    <source>
        <dbReference type="Google" id="ProtNLM"/>
    </source>
</evidence>
<dbReference type="eggNOG" id="ENOG502QSAP">
    <property type="taxonomic scope" value="Eukaryota"/>
</dbReference>
<name>C5MEP7_CANTT</name>
<dbReference type="EMBL" id="GG692400">
    <property type="protein sequence ID" value="EER31757.1"/>
    <property type="molecule type" value="Genomic_DNA"/>
</dbReference>
<dbReference type="RefSeq" id="XP_002550242.1">
    <property type="nucleotide sequence ID" value="XM_002550196.1"/>
</dbReference>
<dbReference type="InterPro" id="IPR032675">
    <property type="entry name" value="LRR_dom_sf"/>
</dbReference>
<gene>
    <name evidence="2" type="ORF">CTRG_04540</name>
</gene>
<evidence type="ECO:0000256" key="1">
    <source>
        <dbReference type="SAM" id="MobiDB-lite"/>
    </source>
</evidence>
<dbReference type="HOGENOM" id="CLU_042679_1_0_1"/>